<dbReference type="InterPro" id="IPR025113">
    <property type="entry name" value="TRL-like"/>
</dbReference>
<dbReference type="RefSeq" id="WP_022429512.1">
    <property type="nucleotide sequence ID" value="NZ_FR899150.1"/>
</dbReference>
<accession>R7H5G9</accession>
<dbReference type="PROSITE" id="PS51257">
    <property type="entry name" value="PROKAR_LIPOPROTEIN"/>
    <property type="match status" value="1"/>
</dbReference>
<gene>
    <name evidence="2" type="ORF">BN741_00199</name>
</gene>
<evidence type="ECO:0000313" key="2">
    <source>
        <dbReference type="EMBL" id="CDE34551.1"/>
    </source>
</evidence>
<evidence type="ECO:0000256" key="1">
    <source>
        <dbReference type="SAM" id="SignalP"/>
    </source>
</evidence>
<protein>
    <recommendedName>
        <fullName evidence="3">Lipoprotein</fullName>
    </recommendedName>
</protein>
<proteinExistence type="predicted"/>
<name>R7H5G9_9BACT</name>
<evidence type="ECO:0008006" key="3">
    <source>
        <dbReference type="Google" id="ProtNLM"/>
    </source>
</evidence>
<feature type="chain" id="PRO_5004434999" description="Lipoprotein" evidence="1">
    <location>
        <begin position="22"/>
        <end position="92"/>
    </location>
</feature>
<sequence length="92" mass="9378">MKSLKVMAALLIAAAMTSCSAVNPLAATSNTAGTKCGKASYPVFLSVLTFGGDASINTAAKNAGIKKISHVDVKTTSILGLYGTKTTYVYGE</sequence>
<keyword evidence="1" id="KW-0732">Signal</keyword>
<comment type="caution">
    <text evidence="2">The sequence shown here is derived from an EMBL/GenBank/DDBJ whole genome shotgun (WGS) entry which is preliminary data.</text>
</comment>
<dbReference type="STRING" id="1263103.BN741_00199"/>
<reference evidence="2" key="1">
    <citation type="submission" date="2012-11" db="EMBL/GenBank/DDBJ databases">
        <title>Dependencies among metagenomic species, viruses, plasmids and units of genetic variation.</title>
        <authorList>
            <person name="Nielsen H.B."/>
            <person name="Almeida M."/>
            <person name="Juncker A.S."/>
            <person name="Rasmussen S."/>
            <person name="Li J."/>
            <person name="Sunagawa S."/>
            <person name="Plichta D."/>
            <person name="Gautier L."/>
            <person name="Le Chatelier E."/>
            <person name="Peletier E."/>
            <person name="Bonde I."/>
            <person name="Nielsen T."/>
            <person name="Manichanh C."/>
            <person name="Arumugam M."/>
            <person name="Batto J."/>
            <person name="Santos M.B.Q.D."/>
            <person name="Blom N."/>
            <person name="Borruel N."/>
            <person name="Burgdorf K.S."/>
            <person name="Boumezbeur F."/>
            <person name="Casellas F."/>
            <person name="Dore J."/>
            <person name="Guarner F."/>
            <person name="Hansen T."/>
            <person name="Hildebrand F."/>
            <person name="Kaas R.S."/>
            <person name="Kennedy S."/>
            <person name="Kristiansen K."/>
            <person name="Kultima J.R."/>
            <person name="Leonard P."/>
            <person name="Levenez F."/>
            <person name="Lund O."/>
            <person name="Moumen B."/>
            <person name="Le Paslier D."/>
            <person name="Pons N."/>
            <person name="Pedersen O."/>
            <person name="Prifti E."/>
            <person name="Qin J."/>
            <person name="Raes J."/>
            <person name="Tap J."/>
            <person name="Tims S."/>
            <person name="Ussery D.W."/>
            <person name="Yamada T."/>
            <person name="MetaHit consortium"/>
            <person name="Renault P."/>
            <person name="Sicheritz-Ponten T."/>
            <person name="Bork P."/>
            <person name="Wang J."/>
            <person name="Brunak S."/>
            <person name="Ehrlich S.D."/>
        </authorList>
    </citation>
    <scope>NUCLEOTIDE SEQUENCE [LARGE SCALE GENOMIC DNA]</scope>
</reference>
<dbReference type="EMBL" id="CBIT010000248">
    <property type="protein sequence ID" value="CDE34551.1"/>
    <property type="molecule type" value="Genomic_DNA"/>
</dbReference>
<organism evidence="2">
    <name type="scientific">Leyella stercorea CAG:629</name>
    <dbReference type="NCBI Taxonomy" id="1263103"/>
    <lineage>
        <taxon>Bacteria</taxon>
        <taxon>Pseudomonadati</taxon>
        <taxon>Bacteroidota</taxon>
        <taxon>Bacteroidia</taxon>
        <taxon>Bacteroidales</taxon>
        <taxon>Prevotellaceae</taxon>
        <taxon>Leyella</taxon>
    </lineage>
</organism>
<feature type="signal peptide" evidence="1">
    <location>
        <begin position="1"/>
        <end position="21"/>
    </location>
</feature>
<dbReference type="AlphaFoldDB" id="R7H5G9"/>
<dbReference type="Proteomes" id="UP000018072">
    <property type="component" value="Unassembled WGS sequence"/>
</dbReference>
<dbReference type="Pfam" id="PF13146">
    <property type="entry name" value="TRL"/>
    <property type="match status" value="1"/>
</dbReference>